<protein>
    <submittedName>
        <fullName evidence="1">Uncharacterized protein</fullName>
    </submittedName>
</protein>
<organism evidence="1 2">
    <name type="scientific">Geobacillus thermoleovorans CCB_US3_UF5</name>
    <dbReference type="NCBI Taxonomy" id="1111068"/>
    <lineage>
        <taxon>Bacteria</taxon>
        <taxon>Bacillati</taxon>
        <taxon>Bacillota</taxon>
        <taxon>Bacilli</taxon>
        <taxon>Bacillales</taxon>
        <taxon>Anoxybacillaceae</taxon>
        <taxon>Geobacillus</taxon>
        <taxon>Geobacillus thermoleovorans group</taxon>
    </lineage>
</organism>
<proteinExistence type="predicted"/>
<gene>
    <name evidence="1" type="ORF">GTCCBUS3UF5_10930</name>
</gene>
<evidence type="ECO:0000313" key="2">
    <source>
        <dbReference type="Proteomes" id="UP000005636"/>
    </source>
</evidence>
<evidence type="ECO:0000313" key="1">
    <source>
        <dbReference type="EMBL" id="AEV18410.1"/>
    </source>
</evidence>
<name>A0ABN3ZWH7_GEOTH</name>
<keyword evidence="2" id="KW-1185">Reference proteome</keyword>
<sequence length="38" mass="4202">MFITIVPPFALGFVITFSQLTRLFSTVGAKNQAKEAEK</sequence>
<dbReference type="EMBL" id="CP003125">
    <property type="protein sequence ID" value="AEV18410.1"/>
    <property type="molecule type" value="Genomic_DNA"/>
</dbReference>
<accession>A0ABN3ZWH7</accession>
<reference evidence="1 2" key="1">
    <citation type="submission" date="2011-11" db="EMBL/GenBank/DDBJ databases">
        <title>Complete genome sequence of thermophilic Geobacillus thermoleovorans CCB_US3_UF5.</title>
        <authorList>
            <person name="Muhd Sakaff M.K.L."/>
            <person name="Abdul Rahman A.Y."/>
            <person name="Saito J.A."/>
            <person name="Hou S."/>
            <person name="Alam M."/>
        </authorList>
    </citation>
    <scope>NUCLEOTIDE SEQUENCE [LARGE SCALE GENOMIC DNA]</scope>
    <source>
        <strain evidence="1 2">CCB_US3_UF5</strain>
    </source>
</reference>
<dbReference type="Proteomes" id="UP000005636">
    <property type="component" value="Chromosome"/>
</dbReference>